<comment type="caution">
    <text evidence="1">The sequence shown here is derived from an EMBL/GenBank/DDBJ whole genome shotgun (WGS) entry which is preliminary data.</text>
</comment>
<dbReference type="Proteomes" id="UP000640583">
    <property type="component" value="Unassembled WGS sequence"/>
</dbReference>
<keyword evidence="2" id="KW-1185">Reference proteome</keyword>
<organism evidence="1 2">
    <name type="scientific">Halocynthiibacter styelae</name>
    <dbReference type="NCBI Taxonomy" id="2761955"/>
    <lineage>
        <taxon>Bacteria</taxon>
        <taxon>Pseudomonadati</taxon>
        <taxon>Pseudomonadota</taxon>
        <taxon>Alphaproteobacteria</taxon>
        <taxon>Rhodobacterales</taxon>
        <taxon>Paracoccaceae</taxon>
        <taxon>Halocynthiibacter</taxon>
    </lineage>
</organism>
<protein>
    <submittedName>
        <fullName evidence="1">Uncharacterized protein</fullName>
    </submittedName>
</protein>
<accession>A0A8J7J8I8</accession>
<proteinExistence type="predicted"/>
<reference evidence="1" key="1">
    <citation type="submission" date="2020-10" db="EMBL/GenBank/DDBJ databases">
        <title>Paenihalocynthiibacter styelae gen. nov., sp. nov., isolated from stalked sea squirt Styela clava.</title>
        <authorList>
            <person name="Kim Y.-O."/>
            <person name="Yoon J.-H."/>
        </authorList>
    </citation>
    <scope>NUCLEOTIDE SEQUENCE</scope>
    <source>
        <strain evidence="1">MYP1-1</strain>
    </source>
</reference>
<evidence type="ECO:0000313" key="2">
    <source>
        <dbReference type="Proteomes" id="UP000640583"/>
    </source>
</evidence>
<dbReference type="EMBL" id="JADCKQ010000019">
    <property type="protein sequence ID" value="MBI1495360.1"/>
    <property type="molecule type" value="Genomic_DNA"/>
</dbReference>
<gene>
    <name evidence="1" type="ORF">H1D41_17085</name>
</gene>
<sequence length="81" mass="8796">MFDKRITLGNVLTLPLSVLRFSAADQGLSSFNVSNFGRKESSSLSRSWHGPICEVLAFSSPLTSEDAGTVQQYLNGKYGLP</sequence>
<name>A0A8J7J8I8_9RHOB</name>
<evidence type="ECO:0000313" key="1">
    <source>
        <dbReference type="EMBL" id="MBI1495360.1"/>
    </source>
</evidence>
<dbReference type="RefSeq" id="WP_228850064.1">
    <property type="nucleotide sequence ID" value="NZ_JADCKQ010000019.1"/>
</dbReference>
<dbReference type="AlphaFoldDB" id="A0A8J7J8I8"/>